<feature type="non-terminal residue" evidence="1">
    <location>
        <position position="1"/>
    </location>
</feature>
<evidence type="ECO:0000313" key="1">
    <source>
        <dbReference type="EMBL" id="CAA9457214.1"/>
    </source>
</evidence>
<sequence>ELQVQQEATGDQRVCAEYADRARHPASGVGPGDL</sequence>
<dbReference type="AlphaFoldDB" id="A0A6J4QWR3"/>
<protein>
    <submittedName>
        <fullName evidence="1">Uncharacterized protein</fullName>
    </submittedName>
</protein>
<organism evidence="1">
    <name type="scientific">uncultured Rubrobacteraceae bacterium</name>
    <dbReference type="NCBI Taxonomy" id="349277"/>
    <lineage>
        <taxon>Bacteria</taxon>
        <taxon>Bacillati</taxon>
        <taxon>Actinomycetota</taxon>
        <taxon>Rubrobacteria</taxon>
        <taxon>Rubrobacterales</taxon>
        <taxon>Rubrobacteraceae</taxon>
        <taxon>environmental samples</taxon>
    </lineage>
</organism>
<gene>
    <name evidence="1" type="ORF">AVDCRST_MAG37-3177</name>
</gene>
<name>A0A6J4QWR3_9ACTN</name>
<dbReference type="EMBL" id="CADCVD010000163">
    <property type="protein sequence ID" value="CAA9457214.1"/>
    <property type="molecule type" value="Genomic_DNA"/>
</dbReference>
<feature type="non-terminal residue" evidence="1">
    <location>
        <position position="34"/>
    </location>
</feature>
<accession>A0A6J4QWR3</accession>
<proteinExistence type="predicted"/>
<reference evidence="1" key="1">
    <citation type="submission" date="2020-02" db="EMBL/GenBank/DDBJ databases">
        <authorList>
            <person name="Meier V. D."/>
        </authorList>
    </citation>
    <scope>NUCLEOTIDE SEQUENCE</scope>
    <source>
        <strain evidence="1">AVDCRST_MAG37</strain>
    </source>
</reference>